<reference evidence="2" key="2">
    <citation type="submission" date="2020-09" db="EMBL/GenBank/DDBJ databases">
        <authorList>
            <person name="Sun Q."/>
            <person name="Zhou Y."/>
        </authorList>
    </citation>
    <scope>NUCLEOTIDE SEQUENCE</scope>
    <source>
        <strain evidence="2">CGMCC 1.16067</strain>
    </source>
</reference>
<dbReference type="Pfam" id="PF04248">
    <property type="entry name" value="NTP_transf_9"/>
    <property type="match status" value="1"/>
</dbReference>
<evidence type="ECO:0000313" key="3">
    <source>
        <dbReference type="Proteomes" id="UP000649179"/>
    </source>
</evidence>
<comment type="caution">
    <text evidence="2">The sequence shown here is derived from an EMBL/GenBank/DDBJ whole genome shotgun (WGS) entry which is preliminary data.</text>
</comment>
<dbReference type="PANTHER" id="PTHR34310">
    <property type="entry name" value="DUF427 DOMAIN PROTEIN (AFU_ORTHOLOGUE AFUA_3G02220)"/>
    <property type="match status" value="1"/>
</dbReference>
<protein>
    <recommendedName>
        <fullName evidence="1">DUF427 domain-containing protein</fullName>
    </recommendedName>
</protein>
<dbReference type="PANTHER" id="PTHR34310:SF8">
    <property type="entry name" value="CONSERVED PROTEIN"/>
    <property type="match status" value="1"/>
</dbReference>
<dbReference type="Gene3D" id="2.170.150.40">
    <property type="entry name" value="Domain of unknown function (DUF427)"/>
    <property type="match status" value="1"/>
</dbReference>
<dbReference type="AlphaFoldDB" id="A0A917BJA0"/>
<evidence type="ECO:0000313" key="2">
    <source>
        <dbReference type="EMBL" id="GGF41871.1"/>
    </source>
</evidence>
<dbReference type="RefSeq" id="WP_188779181.1">
    <property type="nucleotide sequence ID" value="NZ_BMKQ01000001.1"/>
</dbReference>
<accession>A0A917BJA0</accession>
<name>A0A917BJA0_9ACTN</name>
<dbReference type="Proteomes" id="UP000649179">
    <property type="component" value="Unassembled WGS sequence"/>
</dbReference>
<gene>
    <name evidence="2" type="ORF">GCM10011519_14600</name>
</gene>
<evidence type="ECO:0000259" key="1">
    <source>
        <dbReference type="Pfam" id="PF04248"/>
    </source>
</evidence>
<reference evidence="2" key="1">
    <citation type="journal article" date="2014" name="Int. J. Syst. Evol. Microbiol.">
        <title>Complete genome sequence of Corynebacterium casei LMG S-19264T (=DSM 44701T), isolated from a smear-ripened cheese.</title>
        <authorList>
            <consortium name="US DOE Joint Genome Institute (JGI-PGF)"/>
            <person name="Walter F."/>
            <person name="Albersmeier A."/>
            <person name="Kalinowski J."/>
            <person name="Ruckert C."/>
        </authorList>
    </citation>
    <scope>NUCLEOTIDE SEQUENCE</scope>
    <source>
        <strain evidence="2">CGMCC 1.16067</strain>
    </source>
</reference>
<keyword evidence="3" id="KW-1185">Reference proteome</keyword>
<proteinExistence type="predicted"/>
<dbReference type="InterPro" id="IPR007361">
    <property type="entry name" value="DUF427"/>
</dbReference>
<dbReference type="InterPro" id="IPR038694">
    <property type="entry name" value="DUF427_sf"/>
</dbReference>
<organism evidence="2 3">
    <name type="scientific">Marmoricola endophyticus</name>
    <dbReference type="NCBI Taxonomy" id="2040280"/>
    <lineage>
        <taxon>Bacteria</taxon>
        <taxon>Bacillati</taxon>
        <taxon>Actinomycetota</taxon>
        <taxon>Actinomycetes</taxon>
        <taxon>Propionibacteriales</taxon>
        <taxon>Nocardioidaceae</taxon>
        <taxon>Marmoricola</taxon>
    </lineage>
</organism>
<sequence length="122" mass="13151">MTSRPVKIPDASHPITVEPTGRRVRAYAGDRLLADTTAALTLEEKGYPPVQYVPRGDVDEALLTASSTTTYCPYKGEAAYLSVTGDDTLSDVGWTYPDVHEAVASIGDHIAWDTSRVRVVVG</sequence>
<dbReference type="EMBL" id="BMKQ01000001">
    <property type="protein sequence ID" value="GGF41871.1"/>
    <property type="molecule type" value="Genomic_DNA"/>
</dbReference>
<feature type="domain" description="DUF427" evidence="1">
    <location>
        <begin position="24"/>
        <end position="112"/>
    </location>
</feature>